<comment type="caution">
    <text evidence="1">The sequence shown here is derived from an EMBL/GenBank/DDBJ whole genome shotgun (WGS) entry which is preliminary data.</text>
</comment>
<keyword evidence="2" id="KW-1185">Reference proteome</keyword>
<reference evidence="1" key="1">
    <citation type="submission" date="2023-06" db="EMBL/GenBank/DDBJ databases">
        <authorList>
            <consortium name="Lawrence Berkeley National Laboratory"/>
            <person name="Ahrendt S."/>
            <person name="Sahu N."/>
            <person name="Indic B."/>
            <person name="Wong-Bajracharya J."/>
            <person name="Merenyi Z."/>
            <person name="Ke H.-M."/>
            <person name="Monk M."/>
            <person name="Kocsube S."/>
            <person name="Drula E."/>
            <person name="Lipzen A."/>
            <person name="Balint B."/>
            <person name="Henrissat B."/>
            <person name="Andreopoulos B."/>
            <person name="Martin F.M."/>
            <person name="Harder C.B."/>
            <person name="Rigling D."/>
            <person name="Ford K.L."/>
            <person name="Foster G.D."/>
            <person name="Pangilinan J."/>
            <person name="Papanicolaou A."/>
            <person name="Barry K."/>
            <person name="LaButti K."/>
            <person name="Viragh M."/>
            <person name="Koriabine M."/>
            <person name="Yan M."/>
            <person name="Riley R."/>
            <person name="Champramary S."/>
            <person name="Plett K.L."/>
            <person name="Tsai I.J."/>
            <person name="Slot J."/>
            <person name="Sipos G."/>
            <person name="Plett J."/>
            <person name="Nagy L.G."/>
            <person name="Grigoriev I.V."/>
        </authorList>
    </citation>
    <scope>NUCLEOTIDE SEQUENCE</scope>
    <source>
        <strain evidence="1">HWK02</strain>
    </source>
</reference>
<evidence type="ECO:0000313" key="2">
    <source>
        <dbReference type="Proteomes" id="UP001175228"/>
    </source>
</evidence>
<accession>A0AA39URG4</accession>
<organism evidence="1 2">
    <name type="scientific">Armillaria luteobubalina</name>
    <dbReference type="NCBI Taxonomy" id="153913"/>
    <lineage>
        <taxon>Eukaryota</taxon>
        <taxon>Fungi</taxon>
        <taxon>Dikarya</taxon>
        <taxon>Basidiomycota</taxon>
        <taxon>Agaricomycotina</taxon>
        <taxon>Agaricomycetes</taxon>
        <taxon>Agaricomycetidae</taxon>
        <taxon>Agaricales</taxon>
        <taxon>Marasmiineae</taxon>
        <taxon>Physalacriaceae</taxon>
        <taxon>Armillaria</taxon>
    </lineage>
</organism>
<dbReference type="Proteomes" id="UP001175228">
    <property type="component" value="Unassembled WGS sequence"/>
</dbReference>
<sequence length="223" mass="25345">MLTNASHRVSILRGMQMSARAELLRRAYEEMEVSCGHGVRRFVSCVNSDVTRLLVICKSWRYQRSKNARYMNIYCMTCAYTHYTITAPQTTHQTYYGHAKSTSSSTSEPFLRPYGSLFDCFCSLLYRILVCVSMSREGYKNKNETRETDIAGRGSQEGKTPSGMAVEMVGLPVQGCPHAWVSSWRRLSSSWIRPVPYATMWNRPPFGAVADLHPCSKMPQRAL</sequence>
<proteinExistence type="predicted"/>
<evidence type="ECO:0000313" key="1">
    <source>
        <dbReference type="EMBL" id="KAK0494174.1"/>
    </source>
</evidence>
<dbReference type="EMBL" id="JAUEPU010000022">
    <property type="protein sequence ID" value="KAK0494174.1"/>
    <property type="molecule type" value="Genomic_DNA"/>
</dbReference>
<dbReference type="AlphaFoldDB" id="A0AA39URG4"/>
<name>A0AA39URG4_9AGAR</name>
<gene>
    <name evidence="1" type="ORF">EDD18DRAFT_384489</name>
</gene>
<protein>
    <submittedName>
        <fullName evidence="1">Uncharacterized protein</fullName>
    </submittedName>
</protein>